<feature type="region of interest" description="Disordered" evidence="1">
    <location>
        <begin position="482"/>
        <end position="511"/>
    </location>
</feature>
<dbReference type="VEuPathDB" id="FungiDB:Z520_08322"/>
<feature type="compositionally biased region" description="Polar residues" evidence="1">
    <location>
        <begin position="49"/>
        <end position="62"/>
    </location>
</feature>
<dbReference type="SUPFAM" id="SSF57850">
    <property type="entry name" value="RING/U-box"/>
    <property type="match status" value="1"/>
</dbReference>
<dbReference type="EMBL" id="KN848079">
    <property type="protein sequence ID" value="KIX96067.1"/>
    <property type="molecule type" value="Genomic_DNA"/>
</dbReference>
<dbReference type="Gene3D" id="3.30.40.10">
    <property type="entry name" value="Zinc/RING finger domain, C3HC4 (zinc finger)"/>
    <property type="match status" value="1"/>
</dbReference>
<name>A0A0D2JRK8_9EURO</name>
<organism evidence="2 3">
    <name type="scientific">Fonsecaea multimorphosa CBS 102226</name>
    <dbReference type="NCBI Taxonomy" id="1442371"/>
    <lineage>
        <taxon>Eukaryota</taxon>
        <taxon>Fungi</taxon>
        <taxon>Dikarya</taxon>
        <taxon>Ascomycota</taxon>
        <taxon>Pezizomycotina</taxon>
        <taxon>Eurotiomycetes</taxon>
        <taxon>Chaetothyriomycetidae</taxon>
        <taxon>Chaetothyriales</taxon>
        <taxon>Herpotrichiellaceae</taxon>
        <taxon>Fonsecaea</taxon>
    </lineage>
</organism>
<accession>A0A0D2JRK8</accession>
<evidence type="ECO:0000313" key="3">
    <source>
        <dbReference type="Proteomes" id="UP000053411"/>
    </source>
</evidence>
<feature type="compositionally biased region" description="Basic and acidic residues" evidence="1">
    <location>
        <begin position="18"/>
        <end position="30"/>
    </location>
</feature>
<sequence length="511" mass="57396">MSSPPHYDDYSPSGSQARSERENSSSDDHKYKRRRVEFRSTPHRHMADPSQSPNNSAPTSVPASGDSFGTRFHGMPPFMYRGIFMEEDAALEYLASGSGFAQDLRGIDSPFTYQNYPPTGQPPRPVNLTSYPCPPGLRQESGVDLVRPLPENIFHDHRESDERLGESQGFLVEPSRSVTAAAFGYSVDWSQSSPFPPPVPASTAVSPRREPPSSAAANPQKPPTMLILTRATTESIEALEEHKKECPACQLEFEQDNFMAVITCCDTPMHATCLSAWVNSVTYSKSKACMKCRRTIDARRMLNNVVPPVTDKSWDEGVEFNAPESLKGDAKIELNVSAKPERARMRRFGNSMYYPSYRSVRASFAVPDTLNPETRNAVLQLRDEQLRMTDEMRHRTRVALTECNRANQDDLGANRALLEAQVRGEPGDLTPLIRRCEKTKLARDKAREAYQKIQLESETMARTHANRLSTMLDEYWVEQYRASRSAEDEPARSVPLRVVNGEPSDTRSPEN</sequence>
<feature type="compositionally biased region" description="Low complexity" evidence="1">
    <location>
        <begin position="1"/>
        <end position="15"/>
    </location>
</feature>
<dbReference type="OrthoDB" id="4158777at2759"/>
<feature type="region of interest" description="Disordered" evidence="1">
    <location>
        <begin position="1"/>
        <end position="68"/>
    </location>
</feature>
<reference evidence="2 3" key="1">
    <citation type="submission" date="2015-01" db="EMBL/GenBank/DDBJ databases">
        <title>The Genome Sequence of Fonsecaea multimorphosa CBS 102226.</title>
        <authorList>
            <consortium name="The Broad Institute Genomics Platform"/>
            <person name="Cuomo C."/>
            <person name="de Hoog S."/>
            <person name="Gorbushina A."/>
            <person name="Stielow B."/>
            <person name="Teixiera M."/>
            <person name="Abouelleil A."/>
            <person name="Chapman S.B."/>
            <person name="Priest M."/>
            <person name="Young S.K."/>
            <person name="Wortman J."/>
            <person name="Nusbaum C."/>
            <person name="Birren B."/>
        </authorList>
    </citation>
    <scope>NUCLEOTIDE SEQUENCE [LARGE SCALE GENOMIC DNA]</scope>
    <source>
        <strain evidence="2 3">CBS 102226</strain>
    </source>
</reference>
<dbReference type="RefSeq" id="XP_016630190.1">
    <property type="nucleotide sequence ID" value="XM_016778819.1"/>
</dbReference>
<feature type="compositionally biased region" description="Basic residues" evidence="1">
    <location>
        <begin position="31"/>
        <end position="44"/>
    </location>
</feature>
<evidence type="ECO:0000256" key="1">
    <source>
        <dbReference type="SAM" id="MobiDB-lite"/>
    </source>
</evidence>
<dbReference type="GeneID" id="27714068"/>
<dbReference type="Proteomes" id="UP000053411">
    <property type="component" value="Unassembled WGS sequence"/>
</dbReference>
<dbReference type="STRING" id="1442371.A0A0D2JRK8"/>
<gene>
    <name evidence="2" type="ORF">Z520_08322</name>
</gene>
<feature type="region of interest" description="Disordered" evidence="1">
    <location>
        <begin position="191"/>
        <end position="223"/>
    </location>
</feature>
<proteinExistence type="predicted"/>
<keyword evidence="3" id="KW-1185">Reference proteome</keyword>
<dbReference type="InterPro" id="IPR013083">
    <property type="entry name" value="Znf_RING/FYVE/PHD"/>
</dbReference>
<protein>
    <recommendedName>
        <fullName evidence="4">RING-type domain-containing protein</fullName>
    </recommendedName>
</protein>
<evidence type="ECO:0000313" key="2">
    <source>
        <dbReference type="EMBL" id="KIX96067.1"/>
    </source>
</evidence>
<dbReference type="AlphaFoldDB" id="A0A0D2JRK8"/>
<evidence type="ECO:0008006" key="4">
    <source>
        <dbReference type="Google" id="ProtNLM"/>
    </source>
</evidence>